<name>A0AA91TVY0_NIACI</name>
<evidence type="ECO:0000259" key="1">
    <source>
        <dbReference type="Pfam" id="PF00561"/>
    </source>
</evidence>
<dbReference type="Gene3D" id="3.40.50.1820">
    <property type="entry name" value="alpha/beta hydrolase"/>
    <property type="match status" value="1"/>
</dbReference>
<comment type="caution">
    <text evidence="2">The sequence shown here is derived from an EMBL/GenBank/DDBJ whole genome shotgun (WGS) entry which is preliminary data.</text>
</comment>
<dbReference type="AlphaFoldDB" id="A0AA91TVY0"/>
<dbReference type="Pfam" id="PF00561">
    <property type="entry name" value="Abhydrolase_1"/>
    <property type="match status" value="1"/>
</dbReference>
<evidence type="ECO:0000313" key="2">
    <source>
        <dbReference type="EMBL" id="PAD85285.1"/>
    </source>
</evidence>
<dbReference type="Proteomes" id="UP000216961">
    <property type="component" value="Unassembled WGS sequence"/>
</dbReference>
<evidence type="ECO:0000313" key="3">
    <source>
        <dbReference type="Proteomes" id="UP000216961"/>
    </source>
</evidence>
<organism evidence="2 3">
    <name type="scientific">Niallia circulans</name>
    <name type="common">Bacillus circulans</name>
    <dbReference type="NCBI Taxonomy" id="1397"/>
    <lineage>
        <taxon>Bacteria</taxon>
        <taxon>Bacillati</taxon>
        <taxon>Bacillota</taxon>
        <taxon>Bacilli</taxon>
        <taxon>Bacillales</taxon>
        <taxon>Bacillaceae</taxon>
        <taxon>Niallia</taxon>
    </lineage>
</organism>
<dbReference type="EMBL" id="NPBQ01000002">
    <property type="protein sequence ID" value="PAD85285.1"/>
    <property type="molecule type" value="Genomic_DNA"/>
</dbReference>
<gene>
    <name evidence="2" type="ORF">CHH57_00325</name>
</gene>
<feature type="domain" description="AB hydrolase-1" evidence="1">
    <location>
        <begin position="10"/>
        <end position="100"/>
    </location>
</feature>
<dbReference type="InterPro" id="IPR029058">
    <property type="entry name" value="AB_hydrolase_fold"/>
</dbReference>
<protein>
    <recommendedName>
        <fullName evidence="1">AB hydrolase-1 domain-containing protein</fullName>
    </recommendedName>
</protein>
<accession>A0AA91TVY0</accession>
<dbReference type="SUPFAM" id="SSF53474">
    <property type="entry name" value="alpha/beta-Hydrolases"/>
    <property type="match status" value="1"/>
</dbReference>
<proteinExistence type="predicted"/>
<reference evidence="2 3" key="1">
    <citation type="submission" date="2017-07" db="EMBL/GenBank/DDBJ databases">
        <title>Isolation and whole genome analysis of endospore-forming bacteria from heroin.</title>
        <authorList>
            <person name="Kalinowski J."/>
            <person name="Ahrens B."/>
            <person name="Al-Dilaimi A."/>
            <person name="Winkler A."/>
            <person name="Wibberg D."/>
            <person name="Schleenbecker U."/>
            <person name="Ruckert C."/>
            <person name="Wolfel R."/>
            <person name="Grass G."/>
        </authorList>
    </citation>
    <scope>NUCLEOTIDE SEQUENCE [LARGE SCALE GENOMIC DNA]</scope>
    <source>
        <strain evidence="2 3">7521-2</strain>
    </source>
</reference>
<sequence length="112" mass="13125">MTEMLKVIDPYYVYSYDNIQKKDQSPINNIVNNRIVDDIRNNYNLIPQINKLSKIPIIVVQGSDDILNPKRIKELLLDYIPHAELIEIENCGHWAIIENPSELNRIATEFFQ</sequence>
<dbReference type="RefSeq" id="WP_095328343.1">
    <property type="nucleotide sequence ID" value="NZ_NPBQ01000002.1"/>
</dbReference>
<dbReference type="InterPro" id="IPR000073">
    <property type="entry name" value="AB_hydrolase_1"/>
</dbReference>